<dbReference type="GO" id="GO:0016874">
    <property type="term" value="F:ligase activity"/>
    <property type="evidence" value="ECO:0007669"/>
    <property type="project" value="UniProtKB-KW"/>
</dbReference>
<dbReference type="CDD" id="cd16442">
    <property type="entry name" value="BPL"/>
    <property type="match status" value="1"/>
</dbReference>
<gene>
    <name evidence="3" type="ORF">BW47_08515</name>
</gene>
<dbReference type="PROSITE" id="PS51733">
    <property type="entry name" value="BPL_LPL_CATALYTIC"/>
    <property type="match status" value="1"/>
</dbReference>
<dbReference type="Pfam" id="PF03099">
    <property type="entry name" value="BPL_LplA_LipB"/>
    <property type="match status" value="1"/>
</dbReference>
<organism evidence="3 4">
    <name type="scientific">Thermosipho melanesiensis</name>
    <dbReference type="NCBI Taxonomy" id="46541"/>
    <lineage>
        <taxon>Bacteria</taxon>
        <taxon>Thermotogati</taxon>
        <taxon>Thermotogota</taxon>
        <taxon>Thermotogae</taxon>
        <taxon>Thermotogales</taxon>
        <taxon>Fervidobacteriaceae</taxon>
        <taxon>Thermosipho</taxon>
    </lineage>
</organism>
<evidence type="ECO:0000313" key="3">
    <source>
        <dbReference type="EMBL" id="APT74509.1"/>
    </source>
</evidence>
<evidence type="ECO:0000313" key="4">
    <source>
        <dbReference type="Proteomes" id="UP000185490"/>
    </source>
</evidence>
<accession>A0ABM6GG09</accession>
<evidence type="ECO:0000256" key="1">
    <source>
        <dbReference type="ARBA" id="ARBA00022598"/>
    </source>
</evidence>
<reference evidence="3 4" key="1">
    <citation type="submission" date="2014-02" db="EMBL/GenBank/DDBJ databases">
        <title>Diversity of Thermotogales isolates from hydrothermal vents.</title>
        <authorList>
            <person name="Haverkamp T.H.A."/>
            <person name="Lossouarn J."/>
            <person name="Geslin C."/>
            <person name="Nesbo C.L."/>
        </authorList>
    </citation>
    <scope>NUCLEOTIDE SEQUENCE [LARGE SCALE GENOMIC DNA]</scope>
    <source>
        <strain evidence="3 4">431</strain>
    </source>
</reference>
<dbReference type="InterPro" id="IPR004408">
    <property type="entry name" value="Biotin_CoA_COase_ligase"/>
</dbReference>
<dbReference type="PANTHER" id="PTHR12835:SF5">
    <property type="entry name" value="BIOTIN--PROTEIN LIGASE"/>
    <property type="match status" value="1"/>
</dbReference>
<dbReference type="Gene3D" id="3.30.930.10">
    <property type="entry name" value="Bira Bifunctional Protein, Domain 2"/>
    <property type="match status" value="1"/>
</dbReference>
<sequence>MLRKNNILRFKTIESTNNFLKENYEKVENGTVVVADIQTKGRGRLGRTWVSKKGGLWFSILIKKDIKKPSFYTKLSSISIISILKRLKINAKIKWPNDIYVNSKKLSGILTEAVTVNNNIKCIIIGIGINVNNETPENGVSLSNLLKERLSLDFLLEQFIKEFNKNYYHYRNLPFLLNLKWKKNLTFRKRNFVNGYKILKIKPEYLIVKKGKITLKINSIHKLEKER</sequence>
<dbReference type="EMBL" id="CP007389">
    <property type="protein sequence ID" value="APT74509.1"/>
    <property type="molecule type" value="Genomic_DNA"/>
</dbReference>
<dbReference type="RefSeq" id="WP_012057809.1">
    <property type="nucleotide sequence ID" value="NZ_CP007389.1"/>
</dbReference>
<protein>
    <submittedName>
        <fullName evidence="3">Biotin--acetyl-CoA-carboxylase ligase</fullName>
    </submittedName>
</protein>
<dbReference type="SUPFAM" id="SSF55681">
    <property type="entry name" value="Class II aaRS and biotin synthetases"/>
    <property type="match status" value="1"/>
</dbReference>
<dbReference type="PANTHER" id="PTHR12835">
    <property type="entry name" value="BIOTIN PROTEIN LIGASE"/>
    <property type="match status" value="1"/>
</dbReference>
<evidence type="ECO:0000259" key="2">
    <source>
        <dbReference type="PROSITE" id="PS51733"/>
    </source>
</evidence>
<proteinExistence type="predicted"/>
<feature type="domain" description="BPL/LPL catalytic" evidence="2">
    <location>
        <begin position="1"/>
        <end position="175"/>
    </location>
</feature>
<name>A0ABM6GG09_9BACT</name>
<dbReference type="InterPro" id="IPR004143">
    <property type="entry name" value="BPL_LPL_catalytic"/>
</dbReference>
<keyword evidence="1 3" id="KW-0436">Ligase</keyword>
<keyword evidence="4" id="KW-1185">Reference proteome</keyword>
<dbReference type="InterPro" id="IPR045864">
    <property type="entry name" value="aa-tRNA-synth_II/BPL/LPL"/>
</dbReference>
<dbReference type="Proteomes" id="UP000185490">
    <property type="component" value="Chromosome"/>
</dbReference>
<dbReference type="NCBIfam" id="TIGR00121">
    <property type="entry name" value="birA_ligase"/>
    <property type="match status" value="1"/>
</dbReference>